<keyword evidence="3 8" id="KW-0689">Ribosomal protein</keyword>
<evidence type="ECO:0000256" key="7">
    <source>
        <dbReference type="ARBA" id="ARBA00041606"/>
    </source>
</evidence>
<dbReference type="Pfam" id="PF00333">
    <property type="entry name" value="Ribosomal_S5"/>
    <property type="match status" value="1"/>
</dbReference>
<dbReference type="GO" id="GO:0006412">
    <property type="term" value="P:translation"/>
    <property type="evidence" value="ECO:0007669"/>
    <property type="project" value="InterPro"/>
</dbReference>
<evidence type="ECO:0000256" key="5">
    <source>
        <dbReference type="ARBA" id="ARBA00023274"/>
    </source>
</evidence>
<dbReference type="EMBL" id="CAIF01000179">
    <property type="protein sequence ID" value="CCH45098.1"/>
    <property type="molecule type" value="Genomic_DNA"/>
</dbReference>
<dbReference type="Gene3D" id="3.30.160.20">
    <property type="match status" value="1"/>
</dbReference>
<dbReference type="HOGENOM" id="CLU_037994_0_0_1"/>
<dbReference type="eggNOG" id="KOG2646">
    <property type="taxonomic scope" value="Eukaryota"/>
</dbReference>
<feature type="domain" description="S5 DRBM" evidence="11">
    <location>
        <begin position="161"/>
        <end position="225"/>
    </location>
</feature>
<reference evidence="12 13" key="1">
    <citation type="journal article" date="2012" name="Eukaryot. Cell">
        <title>Draft genome sequence of Wickerhamomyces ciferrii NRRL Y-1031 F-60-10.</title>
        <authorList>
            <person name="Schneider J."/>
            <person name="Andrea H."/>
            <person name="Blom J."/>
            <person name="Jaenicke S."/>
            <person name="Ruckert C."/>
            <person name="Schorsch C."/>
            <person name="Szczepanowski R."/>
            <person name="Farwick M."/>
            <person name="Goesmann A."/>
            <person name="Puhler A."/>
            <person name="Schaffer S."/>
            <person name="Tauch A."/>
            <person name="Kohler T."/>
            <person name="Brinkrolf K."/>
        </authorList>
    </citation>
    <scope>NUCLEOTIDE SEQUENCE [LARGE SCALE GENOMIC DNA]</scope>
    <source>
        <strain evidence="13">ATCC 14091 / BCRC 22168 / CBS 111 / JCM 3599 / NBRC 0793 / NRRL Y-1031 F-60-10</strain>
    </source>
</reference>
<dbReference type="InParanoid" id="K0KVB5"/>
<dbReference type="SUPFAM" id="SSF54211">
    <property type="entry name" value="Ribosomal protein S5 domain 2-like"/>
    <property type="match status" value="1"/>
</dbReference>
<dbReference type="InterPro" id="IPR000851">
    <property type="entry name" value="Ribosomal_uS5"/>
</dbReference>
<evidence type="ECO:0000313" key="13">
    <source>
        <dbReference type="Proteomes" id="UP000009328"/>
    </source>
</evidence>
<evidence type="ECO:0000256" key="2">
    <source>
        <dbReference type="ARBA" id="ARBA00008945"/>
    </source>
</evidence>
<dbReference type="AlphaFoldDB" id="K0KVB5"/>
<evidence type="ECO:0000256" key="6">
    <source>
        <dbReference type="ARBA" id="ARBA00039335"/>
    </source>
</evidence>
<protein>
    <recommendedName>
        <fullName evidence="6">Small ribosomal subunit protein uS5m</fullName>
    </recommendedName>
    <alternativeName>
        <fullName evidence="7">28S ribosomal protein S5, mitochondrial</fullName>
    </alternativeName>
</protein>
<evidence type="ECO:0000256" key="3">
    <source>
        <dbReference type="ARBA" id="ARBA00022980"/>
    </source>
</evidence>
<evidence type="ECO:0000259" key="11">
    <source>
        <dbReference type="PROSITE" id="PS50881"/>
    </source>
</evidence>
<dbReference type="GO" id="GO:0005743">
    <property type="term" value="C:mitochondrial inner membrane"/>
    <property type="evidence" value="ECO:0007669"/>
    <property type="project" value="UniProtKB-ARBA"/>
</dbReference>
<evidence type="ECO:0000256" key="8">
    <source>
        <dbReference type="PROSITE-ProRule" id="PRU00268"/>
    </source>
</evidence>
<comment type="similarity">
    <text evidence="2 9">Belongs to the universal ribosomal protein uS5 family.</text>
</comment>
<accession>K0KVB5</accession>
<sequence length="323" mass="36659">MIPSFKSCLSKRLGNNINSIRAFSNSTIFNQNQSTTQSTQARKEQHLNYLRNFYSDDLLESIKLAETVVSPKDYYEKKHKKVKFAPQYLDDFAKFDSFWDHAQIKEPHKVDWRKPLQVGNMSPPPGYHPPADASTRKNKNSEIAKGLSILTGLSKEYIEKLHVRPLIMKRVSNQTAKGKIRSSFAIVIVGDKNGMVGVGQGKDRAEMSGAVRKAHWNAVKNLTYIPRFEDRTIIGDIDHNYHGCKLHLRSAPKGFGLRVNHYLFEICEIAGIKDLSAKIYKSRNGMKIAKGIVEALSSQKTLEELSLNRGKKVVDLRKTYYSS</sequence>
<dbReference type="InterPro" id="IPR014721">
    <property type="entry name" value="Ribsml_uS5_D2-typ_fold_subgr"/>
</dbReference>
<dbReference type="Proteomes" id="UP000009328">
    <property type="component" value="Unassembled WGS sequence"/>
</dbReference>
<dbReference type="STRING" id="1206466.K0KVB5"/>
<feature type="region of interest" description="Disordered" evidence="10">
    <location>
        <begin position="115"/>
        <end position="138"/>
    </location>
</feature>
<keyword evidence="4" id="KW-0496">Mitochondrion</keyword>
<evidence type="ECO:0000313" key="12">
    <source>
        <dbReference type="EMBL" id="CCH45098.1"/>
    </source>
</evidence>
<dbReference type="GO" id="GO:0005763">
    <property type="term" value="C:mitochondrial small ribosomal subunit"/>
    <property type="evidence" value="ECO:0007669"/>
    <property type="project" value="UniProtKB-ARBA"/>
</dbReference>
<dbReference type="Pfam" id="PF03719">
    <property type="entry name" value="Ribosomal_S5_C"/>
    <property type="match status" value="1"/>
</dbReference>
<dbReference type="PROSITE" id="PS50881">
    <property type="entry name" value="S5_DSRBD"/>
    <property type="match status" value="1"/>
</dbReference>
<dbReference type="PANTHER" id="PTHR48277">
    <property type="entry name" value="MITOCHONDRIAL RIBOSOMAL PROTEIN S5"/>
    <property type="match status" value="1"/>
</dbReference>
<dbReference type="InterPro" id="IPR005324">
    <property type="entry name" value="Ribosomal_uS5_C"/>
</dbReference>
<evidence type="ECO:0000256" key="9">
    <source>
        <dbReference type="RuleBase" id="RU003823"/>
    </source>
</evidence>
<dbReference type="FunFam" id="3.30.230.10:FF:000002">
    <property type="entry name" value="30S ribosomal protein S5"/>
    <property type="match status" value="1"/>
</dbReference>
<dbReference type="InterPro" id="IPR020568">
    <property type="entry name" value="Ribosomal_Su5_D2-typ_SF"/>
</dbReference>
<organism evidence="12 13">
    <name type="scientific">Wickerhamomyces ciferrii (strain ATCC 14091 / BCRC 22168 / CBS 111 / JCM 3599 / NBRC 0793 / NRRL Y-1031 F-60-10)</name>
    <name type="common">Yeast</name>
    <name type="synonym">Pichia ciferrii</name>
    <dbReference type="NCBI Taxonomy" id="1206466"/>
    <lineage>
        <taxon>Eukaryota</taxon>
        <taxon>Fungi</taxon>
        <taxon>Dikarya</taxon>
        <taxon>Ascomycota</taxon>
        <taxon>Saccharomycotina</taxon>
        <taxon>Saccharomycetes</taxon>
        <taxon>Phaffomycetales</taxon>
        <taxon>Wickerhamomycetaceae</taxon>
        <taxon>Wickerhamomyces</taxon>
    </lineage>
</organism>
<dbReference type="InterPro" id="IPR013810">
    <property type="entry name" value="Ribosomal_uS5_N"/>
</dbReference>
<dbReference type="GO" id="GO:0003735">
    <property type="term" value="F:structural constituent of ribosome"/>
    <property type="evidence" value="ECO:0007669"/>
    <property type="project" value="UniProtKB-UniRule"/>
</dbReference>
<dbReference type="Gene3D" id="3.30.230.10">
    <property type="match status" value="1"/>
</dbReference>
<name>K0KVB5_WICCF</name>
<keyword evidence="13" id="KW-1185">Reference proteome</keyword>
<evidence type="ECO:0000256" key="1">
    <source>
        <dbReference type="ARBA" id="ARBA00004173"/>
    </source>
</evidence>
<gene>
    <name evidence="12" type="ORF">BN7_4676</name>
</gene>
<evidence type="ECO:0000256" key="10">
    <source>
        <dbReference type="SAM" id="MobiDB-lite"/>
    </source>
</evidence>
<dbReference type="SUPFAM" id="SSF54768">
    <property type="entry name" value="dsRNA-binding domain-like"/>
    <property type="match status" value="1"/>
</dbReference>
<dbReference type="PANTHER" id="PTHR48277:SF1">
    <property type="entry name" value="MITOCHONDRIAL RIBOSOMAL PROTEIN S5"/>
    <property type="match status" value="1"/>
</dbReference>
<dbReference type="FunCoup" id="K0KVB5">
    <property type="interactions" value="646"/>
</dbReference>
<comment type="caution">
    <text evidence="12">The sequence shown here is derived from an EMBL/GenBank/DDBJ whole genome shotgun (WGS) entry which is preliminary data.</text>
</comment>
<proteinExistence type="inferred from homology"/>
<dbReference type="GO" id="GO:0003723">
    <property type="term" value="F:RNA binding"/>
    <property type="evidence" value="ECO:0007669"/>
    <property type="project" value="InterPro"/>
</dbReference>
<evidence type="ECO:0000256" key="4">
    <source>
        <dbReference type="ARBA" id="ARBA00023128"/>
    </source>
</evidence>
<keyword evidence="5 8" id="KW-0687">Ribonucleoprotein</keyword>
<comment type="subcellular location">
    <subcellularLocation>
        <location evidence="1">Mitochondrion</location>
    </subcellularLocation>
</comment>
<dbReference type="FunFam" id="3.30.160.20:FF:000022">
    <property type="entry name" value="28S ribosomal protein S5, mitochondrial"/>
    <property type="match status" value="1"/>
</dbReference>